<dbReference type="Pfam" id="PF01809">
    <property type="entry name" value="YidD"/>
    <property type="match status" value="1"/>
</dbReference>
<dbReference type="EMBL" id="NBYN01000003">
    <property type="protein sequence ID" value="OSO97333.1"/>
    <property type="molecule type" value="Genomic_DNA"/>
</dbReference>
<comment type="caution">
    <text evidence="2">The sequence shown here is derived from an EMBL/GenBank/DDBJ whole genome shotgun (WGS) entry which is preliminary data.</text>
</comment>
<dbReference type="HAMAP" id="MF_00386">
    <property type="entry name" value="UPF0161_YidD"/>
    <property type="match status" value="1"/>
</dbReference>
<dbReference type="NCBIfam" id="TIGR00278">
    <property type="entry name" value="membrane protein insertion efficiency factor YidD"/>
    <property type="match status" value="1"/>
</dbReference>
<name>A0A1X4GJQ3_9CYAN</name>
<dbReference type="PANTHER" id="PTHR33383:SF1">
    <property type="entry name" value="MEMBRANE PROTEIN INSERTION EFFICIENCY FACTOR-RELATED"/>
    <property type="match status" value="1"/>
</dbReference>
<evidence type="ECO:0000313" key="2">
    <source>
        <dbReference type="EMBL" id="OSO97333.1"/>
    </source>
</evidence>
<keyword evidence="1" id="KW-0472">Membrane</keyword>
<gene>
    <name evidence="2" type="ORF">B7O87_00760</name>
</gene>
<dbReference type="Proteomes" id="UP000192997">
    <property type="component" value="Unassembled WGS sequence"/>
</dbReference>
<proteinExistence type="inferred from homology"/>
<keyword evidence="1" id="KW-1003">Cell membrane</keyword>
<dbReference type="AlphaFoldDB" id="A0A1X4GJQ3"/>
<sequence length="95" mass="11061">MTKLRKFVGYNLRKSSRSCVKKLFIWTIQGYRLFISPLFPPSCRFQPTCSMYAIEAIERFGVFRGSWMALGRILRCHPFHPGGYDPVPEKTEKSP</sequence>
<accession>A0A1X4GJQ3</accession>
<dbReference type="SMART" id="SM01234">
    <property type="entry name" value="Haemolytic"/>
    <property type="match status" value="1"/>
</dbReference>
<evidence type="ECO:0000313" key="3">
    <source>
        <dbReference type="Proteomes" id="UP000192997"/>
    </source>
</evidence>
<protein>
    <recommendedName>
        <fullName evidence="1">Putative membrane protein insertion efficiency factor</fullName>
    </recommendedName>
</protein>
<comment type="function">
    <text evidence="1">Could be involved in insertion of integral membrane proteins into the membrane.</text>
</comment>
<organism evidence="2 3">
    <name type="scientific">Cylindrospermopsis raciborskii CENA303</name>
    <dbReference type="NCBI Taxonomy" id="1170769"/>
    <lineage>
        <taxon>Bacteria</taxon>
        <taxon>Bacillati</taxon>
        <taxon>Cyanobacteriota</taxon>
        <taxon>Cyanophyceae</taxon>
        <taxon>Nostocales</taxon>
        <taxon>Aphanizomenonaceae</taxon>
        <taxon>Cylindrospermopsis</taxon>
    </lineage>
</organism>
<evidence type="ECO:0000256" key="1">
    <source>
        <dbReference type="HAMAP-Rule" id="MF_00386"/>
    </source>
</evidence>
<comment type="similarity">
    <text evidence="1">Belongs to the UPF0161 family.</text>
</comment>
<dbReference type="GO" id="GO:0005886">
    <property type="term" value="C:plasma membrane"/>
    <property type="evidence" value="ECO:0007669"/>
    <property type="project" value="UniProtKB-SubCell"/>
</dbReference>
<reference evidence="3" key="1">
    <citation type="submission" date="2017-04" db="EMBL/GenBank/DDBJ databases">
        <authorList>
            <person name="Abreu V.A."/>
            <person name="Popin R.V."/>
            <person name="Rigonato J."/>
            <person name="Andreote A.P."/>
            <person name="Schaker P.C."/>
            <person name="Hoff-Risseti C."/>
            <person name="Alvarenga D.O."/>
            <person name="Varani A.M."/>
            <person name="Fiore M.F."/>
        </authorList>
    </citation>
    <scope>NUCLEOTIDE SEQUENCE [LARGE SCALE GENOMIC DNA]</scope>
    <source>
        <strain evidence="3">CENA303</strain>
    </source>
</reference>
<dbReference type="InterPro" id="IPR002696">
    <property type="entry name" value="Membr_insert_effic_factor_YidD"/>
</dbReference>
<dbReference type="PANTHER" id="PTHR33383">
    <property type="entry name" value="MEMBRANE PROTEIN INSERTION EFFICIENCY FACTOR-RELATED"/>
    <property type="match status" value="1"/>
</dbReference>
<comment type="subcellular location">
    <subcellularLocation>
        <location evidence="1">Cell membrane</location>
        <topology evidence="1">Peripheral membrane protein</topology>
        <orientation evidence="1">Cytoplasmic side</orientation>
    </subcellularLocation>
</comment>